<dbReference type="Proteomes" id="UP000546584">
    <property type="component" value="Unassembled WGS sequence"/>
</dbReference>
<protein>
    <recommendedName>
        <fullName evidence="4">Lipoprotein</fullName>
    </recommendedName>
</protein>
<dbReference type="RefSeq" id="WP_093198553.1">
    <property type="nucleotide sequence ID" value="NZ_JACAQR010000020.1"/>
</dbReference>
<sequence>MKKLLLLTPLLALLLQGCGVTMTQYEPNFDNVQVLKRAAPLQPVSNAQVTAASGEGSLSVRANPIRSPSGSIPAHIQAAITQELQLAGLLNPQAERHLQVLVVKNSLSAGMGSGNGTLAARFTLLKGNDVVYDATKEVNHTWSSSFFGFIAIPNAANAYNPMVRDLLKSLYSDPLFIKALK</sequence>
<gene>
    <name evidence="2" type="ORF">HX826_15660</name>
</gene>
<evidence type="ECO:0000256" key="1">
    <source>
        <dbReference type="SAM" id="SignalP"/>
    </source>
</evidence>
<keyword evidence="1" id="KW-0732">Signal</keyword>
<dbReference type="EMBL" id="JACAQR010000020">
    <property type="protein sequence ID" value="NWD43308.1"/>
    <property type="molecule type" value="Genomic_DNA"/>
</dbReference>
<organism evidence="2 3">
    <name type="scientific">Pseudomonas yamanorum</name>
    <dbReference type="NCBI Taxonomy" id="515393"/>
    <lineage>
        <taxon>Bacteria</taxon>
        <taxon>Pseudomonadati</taxon>
        <taxon>Pseudomonadota</taxon>
        <taxon>Gammaproteobacteria</taxon>
        <taxon>Pseudomonadales</taxon>
        <taxon>Pseudomonadaceae</taxon>
        <taxon>Pseudomonas</taxon>
    </lineage>
</organism>
<evidence type="ECO:0000313" key="3">
    <source>
        <dbReference type="Proteomes" id="UP000546584"/>
    </source>
</evidence>
<accession>A0A1H2EIH6</accession>
<name>A0A1H2EIH6_9PSED</name>
<feature type="signal peptide" evidence="1">
    <location>
        <begin position="1"/>
        <end position="23"/>
    </location>
</feature>
<feature type="chain" id="PRO_5043145192" description="Lipoprotein" evidence="1">
    <location>
        <begin position="24"/>
        <end position="181"/>
    </location>
</feature>
<evidence type="ECO:0000313" key="2">
    <source>
        <dbReference type="EMBL" id="NWD43308.1"/>
    </source>
</evidence>
<proteinExistence type="predicted"/>
<reference evidence="2 3" key="1">
    <citation type="submission" date="2020-04" db="EMBL/GenBank/DDBJ databases">
        <title>Molecular characterization of pseudomonads from Agaricus bisporus reveal novel blotch 2 pathogens in Western Europe.</title>
        <authorList>
            <person name="Taparia T."/>
            <person name="Krijger M."/>
            <person name="Haynes E."/>
            <person name="Elpinstone J.G."/>
            <person name="Noble R."/>
            <person name="Van Der Wolf J."/>
        </authorList>
    </citation>
    <scope>NUCLEOTIDE SEQUENCE [LARGE SCALE GENOMIC DNA]</scope>
    <source>
        <strain evidence="2 3">IPO3753</strain>
    </source>
</reference>
<dbReference type="PROSITE" id="PS51257">
    <property type="entry name" value="PROKAR_LIPOPROTEIN"/>
    <property type="match status" value="1"/>
</dbReference>
<comment type="caution">
    <text evidence="2">The sequence shown here is derived from an EMBL/GenBank/DDBJ whole genome shotgun (WGS) entry which is preliminary data.</text>
</comment>
<dbReference type="GeneID" id="93511349"/>
<evidence type="ECO:0008006" key="4">
    <source>
        <dbReference type="Google" id="ProtNLM"/>
    </source>
</evidence>
<dbReference type="AlphaFoldDB" id="A0A1H2EIH6"/>